<keyword evidence="1" id="KW-0472">Membrane</keyword>
<gene>
    <name evidence="2" type="ORF">NCTC10713_00871</name>
</gene>
<dbReference type="GeneID" id="93963412"/>
<protein>
    <submittedName>
        <fullName evidence="2">Membrane protein</fullName>
    </submittedName>
</protein>
<sequence>MKRDIPFLAVLLFFYLLFYGIVYVIPMDELLRKGLVVNNVLIYSPLATFLVATVYAGLYGFSYHFLLLATLMFFVTIMIFGEWILLYHVAYFICLLLGTLLGYGIFRWRKTSK</sequence>
<keyword evidence="1" id="KW-1133">Transmembrane helix</keyword>
<organism evidence="2 3">
    <name type="scientific">Streptococcus anginosus</name>
    <dbReference type="NCBI Taxonomy" id="1328"/>
    <lineage>
        <taxon>Bacteria</taxon>
        <taxon>Bacillati</taxon>
        <taxon>Bacillota</taxon>
        <taxon>Bacilli</taxon>
        <taxon>Lactobacillales</taxon>
        <taxon>Streptococcaceae</taxon>
        <taxon>Streptococcus</taxon>
        <taxon>Streptococcus anginosus group</taxon>
    </lineage>
</organism>
<dbReference type="AlphaFoldDB" id="A0A3S4MU28"/>
<feature type="transmembrane region" description="Helical" evidence="1">
    <location>
        <begin position="65"/>
        <end position="83"/>
    </location>
</feature>
<name>A0A3S4MU28_STRAP</name>
<proteinExistence type="predicted"/>
<feature type="transmembrane region" description="Helical" evidence="1">
    <location>
        <begin position="40"/>
        <end position="58"/>
    </location>
</feature>
<dbReference type="RefSeq" id="WP_003032667.1">
    <property type="nucleotide sequence ID" value="NZ_AP018548.1"/>
</dbReference>
<evidence type="ECO:0000313" key="3">
    <source>
        <dbReference type="Proteomes" id="UP000278419"/>
    </source>
</evidence>
<evidence type="ECO:0000256" key="1">
    <source>
        <dbReference type="SAM" id="Phobius"/>
    </source>
</evidence>
<accession>A0A3S4MU28</accession>
<evidence type="ECO:0000313" key="2">
    <source>
        <dbReference type="EMBL" id="VED97929.1"/>
    </source>
</evidence>
<dbReference type="EMBL" id="LR134283">
    <property type="protein sequence ID" value="VED97929.1"/>
    <property type="molecule type" value="Genomic_DNA"/>
</dbReference>
<feature type="transmembrane region" description="Helical" evidence="1">
    <location>
        <begin position="89"/>
        <end position="106"/>
    </location>
</feature>
<feature type="transmembrane region" description="Helical" evidence="1">
    <location>
        <begin position="7"/>
        <end position="25"/>
    </location>
</feature>
<keyword evidence="1" id="KW-0812">Transmembrane</keyword>
<dbReference type="Proteomes" id="UP000278419">
    <property type="component" value="Chromosome"/>
</dbReference>
<reference evidence="2 3" key="1">
    <citation type="submission" date="2018-12" db="EMBL/GenBank/DDBJ databases">
        <authorList>
            <consortium name="Pathogen Informatics"/>
        </authorList>
    </citation>
    <scope>NUCLEOTIDE SEQUENCE [LARGE SCALE GENOMIC DNA]</scope>
    <source>
        <strain evidence="2 3">NCTC10713</strain>
    </source>
</reference>